<dbReference type="PANTHER" id="PTHR31025:SF22">
    <property type="entry name" value="IP13529P"/>
    <property type="match status" value="1"/>
</dbReference>
<evidence type="ECO:0000313" key="2">
    <source>
        <dbReference type="Proteomes" id="UP000504606"/>
    </source>
</evidence>
<dbReference type="AlphaFoldDB" id="A0A9C6X924"/>
<name>A0A9C6X924_FRAOC</name>
<reference evidence="3" key="1">
    <citation type="submission" date="2025-08" db="UniProtKB">
        <authorList>
            <consortium name="RefSeq"/>
        </authorList>
    </citation>
    <scope>IDENTIFICATION</scope>
    <source>
        <tissue evidence="3">Whole organism</tissue>
    </source>
</reference>
<dbReference type="PANTHER" id="PTHR31025">
    <property type="entry name" value="SI:CH211-196P9.1-RELATED"/>
    <property type="match status" value="1"/>
</dbReference>
<protein>
    <submittedName>
        <fullName evidence="3">Uncharacterized protein LOC127751636</fullName>
    </submittedName>
</protein>
<dbReference type="RefSeq" id="XP_052131419.1">
    <property type="nucleotide sequence ID" value="XM_052275459.1"/>
</dbReference>
<dbReference type="KEGG" id="foc:127751636"/>
<sequence>MEEFKEKVIRDFKNITNDSDEIIYDVVSNLIDKGMNREKYFKLMREEDIVSAGLSIYQARDIIDFYAAGPSNGNAVVNNNNTIRGAEPEGNQPDQPQNQAQPPLFPQFHFNWDRLYFLQKKEFFDKGKTMRPKLAIAVIKECVLQARKGIQGCTRASMETVYNQLVDRHKNTFSGVVGKGKAAGFLLRLKIGYDNATRPGRNGRQRNPTTLEYERPRGKFAYGCLRWRFQTYPNDCNEAQAMVVKEELKQMFSSGNNCDATTAAEEDEDDPAVPVTLQNIVEDWPFLFTHTGMKVHFQILTGIDVTETVEEFKTLQLDSFLDFFKSLSTQENAVLYRNTFRRCKRSQLDRIQAKFIAVIIMVSHYFGEDFKELVHFKEETTEIEDLEGVDLPASPSLIAAGRTAFEATKYFVSTDGKPVCKLTSFKEGIDMVLMMYYVLNLNYCPETTITLEFLQRWVYGIDPPKGHKRPVTKNGKKMPTSIVHPKILALEKAIKGSHHDDDTEPEEGDN</sequence>
<dbReference type="GeneID" id="127751636"/>
<feature type="region of interest" description="Disordered" evidence="1">
    <location>
        <begin position="79"/>
        <end position="102"/>
    </location>
</feature>
<dbReference type="Proteomes" id="UP000504606">
    <property type="component" value="Unplaced"/>
</dbReference>
<feature type="compositionally biased region" description="Low complexity" evidence="1">
    <location>
        <begin position="91"/>
        <end position="102"/>
    </location>
</feature>
<organism evidence="2 3">
    <name type="scientific">Frankliniella occidentalis</name>
    <name type="common">Western flower thrips</name>
    <name type="synonym">Euthrips occidentalis</name>
    <dbReference type="NCBI Taxonomy" id="133901"/>
    <lineage>
        <taxon>Eukaryota</taxon>
        <taxon>Metazoa</taxon>
        <taxon>Ecdysozoa</taxon>
        <taxon>Arthropoda</taxon>
        <taxon>Hexapoda</taxon>
        <taxon>Insecta</taxon>
        <taxon>Pterygota</taxon>
        <taxon>Neoptera</taxon>
        <taxon>Paraneoptera</taxon>
        <taxon>Thysanoptera</taxon>
        <taxon>Terebrantia</taxon>
        <taxon>Thripoidea</taxon>
        <taxon>Thripidae</taxon>
        <taxon>Frankliniella</taxon>
    </lineage>
</organism>
<dbReference type="OrthoDB" id="8806090at2759"/>
<proteinExistence type="predicted"/>
<keyword evidence="2" id="KW-1185">Reference proteome</keyword>
<gene>
    <name evidence="3" type="primary">LOC127751636</name>
</gene>
<evidence type="ECO:0000256" key="1">
    <source>
        <dbReference type="SAM" id="MobiDB-lite"/>
    </source>
</evidence>
<accession>A0A9C6X924</accession>
<evidence type="ECO:0000313" key="3">
    <source>
        <dbReference type="RefSeq" id="XP_052131419.1"/>
    </source>
</evidence>